<keyword evidence="1" id="KW-0812">Transmembrane</keyword>
<keyword evidence="3" id="KW-1185">Reference proteome</keyword>
<reference evidence="2 3" key="1">
    <citation type="submission" date="2017-09" db="EMBL/GenBank/DDBJ databases">
        <title>Bloom of a denitrifying methanotroph, Candidatus Methylomirabilis limnetica, in a deep stratified lake.</title>
        <authorList>
            <person name="Graf J.S."/>
            <person name="Marchant H.K."/>
            <person name="Tienken D."/>
            <person name="Hach P.F."/>
            <person name="Brand A."/>
            <person name="Schubert C.J."/>
            <person name="Kuypers M.M."/>
            <person name="Milucka J."/>
        </authorList>
    </citation>
    <scope>NUCLEOTIDE SEQUENCE [LARGE SCALE GENOMIC DNA]</scope>
    <source>
        <strain evidence="2 3">Zug</strain>
    </source>
</reference>
<keyword evidence="1" id="KW-1133">Transmembrane helix</keyword>
<dbReference type="EMBL" id="NVQC01000030">
    <property type="protein sequence ID" value="PTL35103.1"/>
    <property type="molecule type" value="Genomic_DNA"/>
</dbReference>
<protein>
    <submittedName>
        <fullName evidence="2">Uncharacterized protein</fullName>
    </submittedName>
</protein>
<feature type="transmembrane region" description="Helical" evidence="1">
    <location>
        <begin position="6"/>
        <end position="31"/>
    </location>
</feature>
<evidence type="ECO:0000313" key="2">
    <source>
        <dbReference type="EMBL" id="PTL35103.1"/>
    </source>
</evidence>
<dbReference type="Proteomes" id="UP000241436">
    <property type="component" value="Unassembled WGS sequence"/>
</dbReference>
<dbReference type="RefSeq" id="WP_107563705.1">
    <property type="nucleotide sequence ID" value="NZ_NVQC01000030.1"/>
</dbReference>
<evidence type="ECO:0000256" key="1">
    <source>
        <dbReference type="SAM" id="Phobius"/>
    </source>
</evidence>
<dbReference type="Pfam" id="PF03653">
    <property type="entry name" value="UPF0093"/>
    <property type="match status" value="1"/>
</dbReference>
<name>A0A2T4TVG1_9BACT</name>
<gene>
    <name evidence="2" type="ORF">CLG94_11505</name>
</gene>
<organism evidence="2 3">
    <name type="scientific">Candidatus Methylomirabilis limnetica</name>
    <dbReference type="NCBI Taxonomy" id="2033718"/>
    <lineage>
        <taxon>Bacteria</taxon>
        <taxon>Candidatus Methylomirabilota</taxon>
        <taxon>Candidatus Methylomirabilia</taxon>
        <taxon>Candidatus Methylomirabilales</taxon>
        <taxon>Candidatus Methylomirabilaceae</taxon>
        <taxon>Candidatus Methylomirabilis</taxon>
    </lineage>
</organism>
<keyword evidence="1" id="KW-0472">Membrane</keyword>
<proteinExistence type="predicted"/>
<dbReference type="InterPro" id="IPR005265">
    <property type="entry name" value="HemJ-like"/>
</dbReference>
<dbReference type="AlphaFoldDB" id="A0A2T4TVG1"/>
<reference evidence="3" key="2">
    <citation type="journal article" date="2018" name="Environ. Microbiol.">
        <title>Bloom of a denitrifying methanotroph, 'Candidatus Methylomirabilis limnetica', in a deep stratified lake.</title>
        <authorList>
            <person name="Graf J.S."/>
            <person name="Mayr M.J."/>
            <person name="Marchant H.K."/>
            <person name="Tienken D."/>
            <person name="Hach P.F."/>
            <person name="Brand A."/>
            <person name="Schubert C.J."/>
            <person name="Kuypers M.M."/>
            <person name="Milucka J."/>
        </authorList>
    </citation>
    <scope>NUCLEOTIDE SEQUENCE [LARGE SCALE GENOMIC DNA]</scope>
    <source>
        <strain evidence="3">Zug</strain>
    </source>
</reference>
<feature type="transmembrane region" description="Helical" evidence="1">
    <location>
        <begin position="85"/>
        <end position="103"/>
    </location>
</feature>
<evidence type="ECO:0000313" key="3">
    <source>
        <dbReference type="Proteomes" id="UP000241436"/>
    </source>
</evidence>
<dbReference type="GO" id="GO:0006782">
    <property type="term" value="P:protoporphyrinogen IX biosynthetic process"/>
    <property type="evidence" value="ECO:0007669"/>
    <property type="project" value="UniProtKB-UniPathway"/>
</dbReference>
<accession>A0A2T4TVG1</accession>
<comment type="caution">
    <text evidence="2">The sequence shown here is derived from an EMBL/GenBank/DDBJ whole genome shotgun (WGS) entry which is preliminary data.</text>
</comment>
<dbReference type="UniPathway" id="UPA00251">
    <property type="reaction ID" value="UER00324"/>
</dbReference>
<sequence length="142" mass="15468">MTMLGLQIAVTLHLVGIIFWVGGLAARLVLLNSAQSGANESARSQFRRLQQGIHFLMEIPGSVITLLAGGFLIHAAQVNFHLPWFRIKIVLVLGLIVVELLASRQIKAFNVSGRAGQAAALFASLVVFTLLTLVAVKLRFYF</sequence>
<feature type="transmembrane region" description="Helical" evidence="1">
    <location>
        <begin position="52"/>
        <end position="73"/>
    </location>
</feature>
<feature type="transmembrane region" description="Helical" evidence="1">
    <location>
        <begin position="115"/>
        <end position="136"/>
    </location>
</feature>